<dbReference type="Pfam" id="PF01205">
    <property type="entry name" value="Impact_N"/>
    <property type="match status" value="1"/>
</dbReference>
<dbReference type="InterPro" id="IPR009851">
    <property type="entry name" value="Mod_r"/>
</dbReference>
<evidence type="ECO:0000256" key="1">
    <source>
        <dbReference type="ARBA" id="ARBA00004177"/>
    </source>
</evidence>
<gene>
    <name evidence="10" type="primary">impact-B</name>
    <name evidence="10" type="ORF">GZH46_02377</name>
</gene>
<dbReference type="InterPro" id="IPR001498">
    <property type="entry name" value="Impact_N"/>
</dbReference>
<feature type="region of interest" description="Disordered" evidence="8">
    <location>
        <begin position="347"/>
        <end position="366"/>
    </location>
</feature>
<feature type="compositionally biased region" description="Basic residues" evidence="8">
    <location>
        <begin position="165"/>
        <end position="179"/>
    </location>
</feature>
<dbReference type="InterPro" id="IPR037202">
    <property type="entry name" value="ESCRT_assembly_dom"/>
</dbReference>
<dbReference type="InterPro" id="IPR036956">
    <property type="entry name" value="Impact_N_sf"/>
</dbReference>
<feature type="region of interest" description="Disordered" evidence="8">
    <location>
        <begin position="150"/>
        <end position="182"/>
    </location>
</feature>
<keyword evidence="5" id="KW-0967">Endosome</keyword>
<proteinExistence type="inferred from homology"/>
<evidence type="ECO:0000256" key="2">
    <source>
        <dbReference type="ARBA" id="ARBA00007617"/>
    </source>
</evidence>
<organism evidence="10 11">
    <name type="scientific">Fragariocoptes setiger</name>
    <dbReference type="NCBI Taxonomy" id="1670756"/>
    <lineage>
        <taxon>Eukaryota</taxon>
        <taxon>Metazoa</taxon>
        <taxon>Ecdysozoa</taxon>
        <taxon>Arthropoda</taxon>
        <taxon>Chelicerata</taxon>
        <taxon>Arachnida</taxon>
        <taxon>Acari</taxon>
        <taxon>Acariformes</taxon>
        <taxon>Trombidiformes</taxon>
        <taxon>Prostigmata</taxon>
        <taxon>Eupodina</taxon>
        <taxon>Eriophyoidea</taxon>
        <taxon>Phytoptidae</taxon>
        <taxon>Fragariocoptes</taxon>
    </lineage>
</organism>
<evidence type="ECO:0000256" key="8">
    <source>
        <dbReference type="SAM" id="MobiDB-lite"/>
    </source>
</evidence>
<dbReference type="InterPro" id="IPR029012">
    <property type="entry name" value="Helix_hairpin_bin_sf"/>
</dbReference>
<comment type="subcellular location">
    <subcellularLocation>
        <location evidence="1">Endosome</location>
    </subcellularLocation>
</comment>
<evidence type="ECO:0000256" key="5">
    <source>
        <dbReference type="ARBA" id="ARBA00022753"/>
    </source>
</evidence>
<dbReference type="InterPro" id="IPR023582">
    <property type="entry name" value="Impact"/>
</dbReference>
<comment type="caution">
    <text evidence="10">The sequence shown here is derived from an EMBL/GenBank/DDBJ whole genome shotgun (WGS) entry which is preliminary data.</text>
</comment>
<dbReference type="PANTHER" id="PTHR16301:SF25">
    <property type="entry name" value="PROTEIN IMPACT"/>
    <property type="match status" value="1"/>
</dbReference>
<evidence type="ECO:0000256" key="4">
    <source>
        <dbReference type="ARBA" id="ARBA00022448"/>
    </source>
</evidence>
<name>A0ABQ7S6X7_9ACAR</name>
<dbReference type="Pfam" id="PF07200">
    <property type="entry name" value="Mod_r"/>
    <property type="match status" value="1"/>
</dbReference>
<feature type="domain" description="VPS37 C-terminal" evidence="9">
    <location>
        <begin position="263"/>
        <end position="350"/>
    </location>
</feature>
<evidence type="ECO:0000313" key="11">
    <source>
        <dbReference type="Proteomes" id="UP000825002"/>
    </source>
</evidence>
<dbReference type="PANTHER" id="PTHR16301">
    <property type="entry name" value="IMPACT-RELATED"/>
    <property type="match status" value="1"/>
</dbReference>
<dbReference type="Proteomes" id="UP000825002">
    <property type="component" value="Unassembled WGS sequence"/>
</dbReference>
<sequence>MSCPSNGDNFVPEIYSGESVVDRKSVFQGHCANVYSVDHVKIMLNKLKENKKIANAFHNMYAYRVEKEVTFGSSNASKSTNAFNIVQDCDDDGEQAAGGRLLTLLQILNAVNVVVVVTRWYGGIQLGPARFKHINNAARDALVKGGFVHDDKPTIDQGNSNKPPRSSHTKSNAKGKKRNHEPLMRKLKYLTNDELKCILSDEGTDFIDDLIMSLPQVRDLDQSRKKLLEEVTSLSQINLAREPKFVRDRHNLTSEIESIKPLRKILEIKCKQVGDVVKSLEDSYTKLSKAAISTEEESESISNSFLEGQLNNDDFLQKYIEKRKLVHIRRAKADRLRASIPKLSEINFGQSTDDQSDSDDIKDSSV</sequence>
<dbReference type="Gene3D" id="3.30.230.30">
    <property type="entry name" value="Impact, N-terminal domain"/>
    <property type="match status" value="1"/>
</dbReference>
<reference evidence="10 11" key="1">
    <citation type="submission" date="2020-10" db="EMBL/GenBank/DDBJ databases">
        <authorList>
            <person name="Klimov P.B."/>
            <person name="Dyachkov S.M."/>
            <person name="Chetverikov P.E."/>
        </authorList>
    </citation>
    <scope>NUCLEOTIDE SEQUENCE [LARGE SCALE GENOMIC DNA]</scope>
    <source>
        <strain evidence="10">BMOC 18-1129-001#AD2665</strain>
        <tissue evidence="10">Entire mites</tissue>
    </source>
</reference>
<evidence type="ECO:0000256" key="6">
    <source>
        <dbReference type="ARBA" id="ARBA00022927"/>
    </source>
</evidence>
<dbReference type="EMBL" id="JAIFTH010000665">
    <property type="protein sequence ID" value="KAG9509113.1"/>
    <property type="molecule type" value="Genomic_DNA"/>
</dbReference>
<keyword evidence="11" id="KW-1185">Reference proteome</keyword>
<comment type="similarity">
    <text evidence="3">Belongs to the IMPACT family.</text>
</comment>
<keyword evidence="4 7" id="KW-0813">Transport</keyword>
<dbReference type="Gene3D" id="1.10.287.660">
    <property type="entry name" value="Helix hairpin bin"/>
    <property type="match status" value="1"/>
</dbReference>
<keyword evidence="6 7" id="KW-0653">Protein transport</keyword>
<dbReference type="PROSITE" id="PS51314">
    <property type="entry name" value="VPS37_C"/>
    <property type="match status" value="1"/>
</dbReference>
<comment type="similarity">
    <text evidence="2">Belongs to the VPS37 family.</text>
</comment>
<evidence type="ECO:0000259" key="9">
    <source>
        <dbReference type="PROSITE" id="PS51314"/>
    </source>
</evidence>
<evidence type="ECO:0000256" key="3">
    <source>
        <dbReference type="ARBA" id="ARBA00007665"/>
    </source>
</evidence>
<dbReference type="SUPFAM" id="SSF140111">
    <property type="entry name" value="Endosomal sorting complex assembly domain"/>
    <property type="match status" value="1"/>
</dbReference>
<protein>
    <submittedName>
        <fullName evidence="10">Protein IMPACT-B</fullName>
    </submittedName>
</protein>
<dbReference type="InterPro" id="IPR020568">
    <property type="entry name" value="Ribosomal_Su5_D2-typ_SF"/>
</dbReference>
<evidence type="ECO:0000256" key="7">
    <source>
        <dbReference type="PROSITE-ProRule" id="PRU00646"/>
    </source>
</evidence>
<accession>A0ABQ7S6X7</accession>
<evidence type="ECO:0000313" key="10">
    <source>
        <dbReference type="EMBL" id="KAG9509113.1"/>
    </source>
</evidence>
<dbReference type="SUPFAM" id="SSF54211">
    <property type="entry name" value="Ribosomal protein S5 domain 2-like"/>
    <property type="match status" value="1"/>
</dbReference>